<sequence>MATSKSCSLFLLVSATSALLLSSAIVDAVCVARKPLSLEAVAHKELPITPASFQKQSSVPQVSLFASNAVKGVGLNHLDKVDHTVVDICHQTDYPDVCIPTVSAHLKGTANPLSMLTAEIEACTEKTKSAAAEVAKIAADPSTSSAEKMALSTCKENYNSALDSLSKAEKAAAAHDVGTLNSELSAVITYASTCDDSFIELSLKSPVEGADRILQKLGSNCLAIAAQVHF</sequence>
<evidence type="ECO:0000313" key="6">
    <source>
        <dbReference type="Proteomes" id="UP000827889"/>
    </source>
</evidence>
<keyword evidence="6" id="KW-1185">Reference proteome</keyword>
<evidence type="ECO:0000256" key="2">
    <source>
        <dbReference type="ARBA" id="ARBA00023157"/>
    </source>
</evidence>
<feature type="domain" description="Pectinesterase inhibitor" evidence="5">
    <location>
        <begin position="80"/>
        <end position="224"/>
    </location>
</feature>
<dbReference type="RefSeq" id="XP_030549480.1">
    <property type="nucleotide sequence ID" value="XM_030693620.2"/>
</dbReference>
<dbReference type="InterPro" id="IPR052421">
    <property type="entry name" value="PCW_Enzyme_Inhibitor"/>
</dbReference>
<dbReference type="OrthoDB" id="770764at2759"/>
<dbReference type="Proteomes" id="UP000827889">
    <property type="component" value="Chromosome 1"/>
</dbReference>
<dbReference type="AlphaFoldDB" id="A0A8B8QR34"/>
<dbReference type="NCBIfam" id="TIGR01614">
    <property type="entry name" value="PME_inhib"/>
    <property type="match status" value="1"/>
</dbReference>
<dbReference type="GeneID" id="115754566"/>
<dbReference type="PANTHER" id="PTHR36710">
    <property type="entry name" value="PECTINESTERASE INHIBITOR-LIKE"/>
    <property type="match status" value="1"/>
</dbReference>
<keyword evidence="2" id="KW-1015">Disulfide bond</keyword>
<evidence type="ECO:0000256" key="1">
    <source>
        <dbReference type="ARBA" id="ARBA00022729"/>
    </source>
</evidence>
<organism evidence="6 7">
    <name type="scientific">Rhodamnia argentea</name>
    <dbReference type="NCBI Taxonomy" id="178133"/>
    <lineage>
        <taxon>Eukaryota</taxon>
        <taxon>Viridiplantae</taxon>
        <taxon>Streptophyta</taxon>
        <taxon>Embryophyta</taxon>
        <taxon>Tracheophyta</taxon>
        <taxon>Spermatophyta</taxon>
        <taxon>Magnoliopsida</taxon>
        <taxon>eudicotyledons</taxon>
        <taxon>Gunneridae</taxon>
        <taxon>Pentapetalae</taxon>
        <taxon>rosids</taxon>
        <taxon>malvids</taxon>
        <taxon>Myrtales</taxon>
        <taxon>Myrtaceae</taxon>
        <taxon>Myrtoideae</taxon>
        <taxon>Myrteae</taxon>
        <taxon>Australasian group</taxon>
        <taxon>Rhodamnia</taxon>
    </lineage>
</organism>
<dbReference type="SMART" id="SM00856">
    <property type="entry name" value="PMEI"/>
    <property type="match status" value="1"/>
</dbReference>
<dbReference type="CDD" id="cd15800">
    <property type="entry name" value="PMEI-like_2"/>
    <property type="match status" value="1"/>
</dbReference>
<dbReference type="KEGG" id="rarg:115754566"/>
<dbReference type="InterPro" id="IPR035513">
    <property type="entry name" value="Invertase/methylesterase_inhib"/>
</dbReference>
<reference evidence="7" key="2">
    <citation type="submission" date="2025-08" db="UniProtKB">
        <authorList>
            <consortium name="RefSeq"/>
        </authorList>
    </citation>
    <scope>IDENTIFICATION</scope>
    <source>
        <tissue evidence="7">Leaf</tissue>
    </source>
</reference>
<dbReference type="SUPFAM" id="SSF101148">
    <property type="entry name" value="Plant invertase/pectin methylesterase inhibitor"/>
    <property type="match status" value="1"/>
</dbReference>
<evidence type="ECO:0000256" key="4">
    <source>
        <dbReference type="SAM" id="SignalP"/>
    </source>
</evidence>
<dbReference type="FunFam" id="1.20.140.40:FF:000003">
    <property type="entry name" value="Invertase/pectin methylesterase inhibitor family protein"/>
    <property type="match status" value="1"/>
</dbReference>
<evidence type="ECO:0000313" key="7">
    <source>
        <dbReference type="RefSeq" id="XP_030549480.1"/>
    </source>
</evidence>
<dbReference type="GO" id="GO:0004857">
    <property type="term" value="F:enzyme inhibitor activity"/>
    <property type="evidence" value="ECO:0007669"/>
    <property type="project" value="InterPro"/>
</dbReference>
<evidence type="ECO:0000256" key="3">
    <source>
        <dbReference type="ARBA" id="ARBA00038471"/>
    </source>
</evidence>
<dbReference type="Gene3D" id="1.20.140.40">
    <property type="entry name" value="Invertase/pectin methylesterase inhibitor family protein"/>
    <property type="match status" value="1"/>
</dbReference>
<dbReference type="InterPro" id="IPR006501">
    <property type="entry name" value="Pectinesterase_inhib_dom"/>
</dbReference>
<reference evidence="6" key="1">
    <citation type="submission" date="2025-05" db="UniProtKB">
        <authorList>
            <consortium name="RefSeq"/>
        </authorList>
    </citation>
    <scope>NUCLEOTIDE SEQUENCE [LARGE SCALE GENOMIC DNA]</scope>
</reference>
<feature type="signal peptide" evidence="4">
    <location>
        <begin position="1"/>
        <end position="18"/>
    </location>
</feature>
<name>A0A8B8QR34_9MYRT</name>
<accession>A0A8B8QR34</accession>
<dbReference type="PANTHER" id="PTHR36710:SF21">
    <property type="entry name" value="PECTINESTERASE INHIBITOR DOMAIN-CONTAINING PROTEIN"/>
    <property type="match status" value="1"/>
</dbReference>
<protein>
    <submittedName>
        <fullName evidence="7">Probable pectinesterase/pectinesterase inhibitor 13</fullName>
    </submittedName>
</protein>
<comment type="similarity">
    <text evidence="3">Belongs to the PMEI family.</text>
</comment>
<gene>
    <name evidence="7" type="primary">LOC115754566</name>
</gene>
<dbReference type="Pfam" id="PF04043">
    <property type="entry name" value="PMEI"/>
    <property type="match status" value="1"/>
</dbReference>
<proteinExistence type="inferred from homology"/>
<evidence type="ECO:0000259" key="5">
    <source>
        <dbReference type="SMART" id="SM00856"/>
    </source>
</evidence>
<keyword evidence="1 4" id="KW-0732">Signal</keyword>
<feature type="chain" id="PRO_5034956841" evidence="4">
    <location>
        <begin position="19"/>
        <end position="230"/>
    </location>
</feature>